<dbReference type="PANTHER" id="PTHR35756:SF1">
    <property type="entry name" value="OS05G0337400 PROTEIN"/>
    <property type="match status" value="1"/>
</dbReference>
<gene>
    <name evidence="2" type="ORF">CB5_LOCUS24097</name>
</gene>
<dbReference type="GO" id="GO:0046872">
    <property type="term" value="F:metal ion binding"/>
    <property type="evidence" value="ECO:0007669"/>
    <property type="project" value="InterPro"/>
</dbReference>
<dbReference type="AlphaFoldDB" id="A0A6V7QDE8"/>
<dbReference type="PANTHER" id="PTHR35756">
    <property type="entry name" value="OS05G0337400 PROTEIN"/>
    <property type="match status" value="1"/>
</dbReference>
<proteinExistence type="predicted"/>
<evidence type="ECO:0008006" key="3">
    <source>
        <dbReference type="Google" id="ProtNLM"/>
    </source>
</evidence>
<reference evidence="2" key="1">
    <citation type="submission" date="2020-07" db="EMBL/GenBank/DDBJ databases">
        <authorList>
            <person name="Lin J."/>
        </authorList>
    </citation>
    <scope>NUCLEOTIDE SEQUENCE</scope>
</reference>
<dbReference type="CDD" id="cd00371">
    <property type="entry name" value="HMA"/>
    <property type="match status" value="1"/>
</dbReference>
<dbReference type="InterPro" id="IPR006121">
    <property type="entry name" value="HMA_dom"/>
</dbReference>
<organism evidence="2">
    <name type="scientific">Ananas comosus var. bracteatus</name>
    <name type="common">red pineapple</name>
    <dbReference type="NCBI Taxonomy" id="296719"/>
    <lineage>
        <taxon>Eukaryota</taxon>
        <taxon>Viridiplantae</taxon>
        <taxon>Streptophyta</taxon>
        <taxon>Embryophyta</taxon>
        <taxon>Tracheophyta</taxon>
        <taxon>Spermatophyta</taxon>
        <taxon>Magnoliopsida</taxon>
        <taxon>Liliopsida</taxon>
        <taxon>Poales</taxon>
        <taxon>Bromeliaceae</taxon>
        <taxon>Bromelioideae</taxon>
        <taxon>Ananas</taxon>
    </lineage>
</organism>
<evidence type="ECO:0000313" key="2">
    <source>
        <dbReference type="EMBL" id="CAD1840886.1"/>
    </source>
</evidence>
<name>A0A6V7QDE8_ANACO</name>
<feature type="region of interest" description="Disordered" evidence="1">
    <location>
        <begin position="1"/>
        <end position="29"/>
    </location>
</feature>
<feature type="compositionally biased region" description="Low complexity" evidence="1">
    <location>
        <begin position="1"/>
        <end position="17"/>
    </location>
</feature>
<protein>
    <recommendedName>
        <fullName evidence="3">HMA domain-containing protein</fullName>
    </recommendedName>
</protein>
<dbReference type="EMBL" id="LR862135">
    <property type="protein sequence ID" value="CAD1840886.1"/>
    <property type="molecule type" value="Genomic_DNA"/>
</dbReference>
<accession>A0A6V7QDE8</accession>
<dbReference type="GO" id="GO:0009507">
    <property type="term" value="C:chloroplast"/>
    <property type="evidence" value="ECO:0007669"/>
    <property type="project" value="TreeGrafter"/>
</dbReference>
<sequence>MATLSSLSPSLHSHPRTLPSPSPSSSPSFLSLLPRTPKPFSSPRATANGAVRGGAAPPAAAAEFVPDSSSDVLTMFFKARFFSPLPFFPAPILNWYLFSRAEGTMDESNIPAVSKALEGTEGISDVVVRVAEGVASVELTKQTTVQATGAASSLVEIIQGSGFKLQALNLSFEDEEDAAD</sequence>
<evidence type="ECO:0000256" key="1">
    <source>
        <dbReference type="SAM" id="MobiDB-lite"/>
    </source>
</evidence>